<dbReference type="SUPFAM" id="SSF50952">
    <property type="entry name" value="Soluble quinoprotein glucose dehydrogenase"/>
    <property type="match status" value="1"/>
</dbReference>
<dbReference type="InterPro" id="IPR010502">
    <property type="entry name" value="Carb-bd_dom_fam9"/>
</dbReference>
<feature type="domain" description="Carbohydrate-binding" evidence="1">
    <location>
        <begin position="63"/>
        <end position="236"/>
    </location>
</feature>
<feature type="domain" description="Glucose/Sorbosone dehydrogenase" evidence="2">
    <location>
        <begin position="370"/>
        <end position="628"/>
    </location>
</feature>
<accession>A0A6C2YTV1</accession>
<dbReference type="CDD" id="cd09620">
    <property type="entry name" value="CBM9_like_3"/>
    <property type="match status" value="1"/>
</dbReference>
<sequence>MNRLSLRGLALALSGLGMLAVMLLGLGRGATTSLAADAPLPAPLTTTPPSAFECRWCDPPPQVDGKATDAVWKDAQRIDTFYLPWLKDKARPARTTTNAKLLWDREYLYFLAEMQDSDLYADVKEHDGITWDNDVFELFFKPAKDKPGYYEFQVNPLGTVMDLFLPRRNSGGFTRFKSDGQFHIDAKVSLDGTLNRWNDRDKSWTVEGRIPWRDFLRTGGRPEPGESWQFALCRYDYSVDFEGPELSTCAPLQSKSVPDFHAYEDYATLTFTGPTKTGSQSKPYGIASYQPVTTSTVKGSPEPPSPYRTQRVYPQLPMDFPIHLVHQPGSDRMLVIHQPKPYGTTTISRFRDNPAVKELEPLLELTDTAYDLVFHPKFAENGYFYVGSNGSKGSAPKQTRVTRYTMERQEPYRVDPKSATEIIAWDSDGHNGAAIAFGNDGTLFVTSGDGTSDSDTNLVGQVPGTLLAKVLRIDVDHPEPGKQYAVPKDNPYVNRPEFRPETWAYGMRNPWRMTFDRISNQLWVGQNGQDMWEQAYLVTKGANYGWSVTEGGHPFYPERKAGPTPILKPTIEHHHSDFRSLTGGVVYRGSKYPDLVGAYIYGDYSTGKIWGMKHDGTQVIWHRELFDSTLQITGFSLDARGELLINDHRGGGQGGFYTLVPTPKDLPASTFPKKLSESGLFDSVAGHKLKPGVIPYTVNAPFWSDGAYKVRAFALPPGGKIEYNRKRAWGFPNDTVIVKSFALEMVEGDPNSRKWIETRFMTKQDGEWFGYSYRWNDAQTDAELVASAGQDASFAIRAGDGMREQKWHYPSRAECMVCHSRAAGFVLGLCEVQMNCTNDYNGVVDSQLRTLEHLDLFTVKSQQDLRDWLVEQAQAKGATEADARKAMEAEFASRDQRTMAATSSLLPLPLTEYRKLVNPFDDQQPLTLRAKSYLHANCASCHVEAGGGNAAMELEFTTALEKMRIVDEKPRHATFDLPDARLIAPGAPERSVLLHRISHRQSGHMPPLSTSVVDAKANALLREWIRSLPATPKPAEKPAGK</sequence>
<dbReference type="Proteomes" id="UP000464378">
    <property type="component" value="Chromosome"/>
</dbReference>
<keyword evidence="4" id="KW-1185">Reference proteome</keyword>
<protein>
    <recommendedName>
        <fullName evidence="5">Cytochrome c domain-containing protein</fullName>
    </recommendedName>
</protein>
<dbReference type="Gene3D" id="2.60.40.1190">
    <property type="match status" value="1"/>
</dbReference>
<dbReference type="RefSeq" id="WP_162659542.1">
    <property type="nucleotide sequence ID" value="NZ_LR593887.1"/>
</dbReference>
<dbReference type="GO" id="GO:0004553">
    <property type="term" value="F:hydrolase activity, hydrolyzing O-glycosyl compounds"/>
    <property type="evidence" value="ECO:0007669"/>
    <property type="project" value="InterPro"/>
</dbReference>
<dbReference type="EMBL" id="LR586016">
    <property type="protein sequence ID" value="VIP04459.1"/>
    <property type="molecule type" value="Genomic_DNA"/>
</dbReference>
<dbReference type="EMBL" id="LR593887">
    <property type="protein sequence ID" value="VTS06280.1"/>
    <property type="molecule type" value="Genomic_DNA"/>
</dbReference>
<evidence type="ECO:0000313" key="4">
    <source>
        <dbReference type="Proteomes" id="UP000464378"/>
    </source>
</evidence>
<gene>
    <name evidence="3" type="ORF">GMBLW1_47340</name>
</gene>
<dbReference type="Pfam" id="PF07995">
    <property type="entry name" value="GSDH"/>
    <property type="match status" value="1"/>
</dbReference>
<organism evidence="3">
    <name type="scientific">Tuwongella immobilis</name>
    <dbReference type="NCBI Taxonomy" id="692036"/>
    <lineage>
        <taxon>Bacteria</taxon>
        <taxon>Pseudomonadati</taxon>
        <taxon>Planctomycetota</taxon>
        <taxon>Planctomycetia</taxon>
        <taxon>Gemmatales</taxon>
        <taxon>Gemmataceae</taxon>
        <taxon>Tuwongella</taxon>
    </lineage>
</organism>
<dbReference type="KEGG" id="tim:GMBLW1_47340"/>
<dbReference type="InterPro" id="IPR011042">
    <property type="entry name" value="6-blade_b-propeller_TolB-like"/>
</dbReference>
<evidence type="ECO:0000259" key="1">
    <source>
        <dbReference type="Pfam" id="PF06452"/>
    </source>
</evidence>
<reference evidence="3" key="1">
    <citation type="submission" date="2019-04" db="EMBL/GenBank/DDBJ databases">
        <authorList>
            <consortium name="Science for Life Laboratories"/>
        </authorList>
    </citation>
    <scope>NUCLEOTIDE SEQUENCE</scope>
    <source>
        <strain evidence="3">MBLW1</strain>
    </source>
</reference>
<name>A0A6C2YTV1_9BACT</name>
<dbReference type="AlphaFoldDB" id="A0A6C2YTV1"/>
<evidence type="ECO:0000259" key="2">
    <source>
        <dbReference type="Pfam" id="PF07995"/>
    </source>
</evidence>
<dbReference type="InterPro" id="IPR012938">
    <property type="entry name" value="Glc/Sorbosone_DH"/>
</dbReference>
<dbReference type="InParanoid" id="A0A6C2YTV1"/>
<proteinExistence type="predicted"/>
<dbReference type="Gene3D" id="2.120.10.30">
    <property type="entry name" value="TolB, C-terminal domain"/>
    <property type="match status" value="1"/>
</dbReference>
<dbReference type="GO" id="GO:0016052">
    <property type="term" value="P:carbohydrate catabolic process"/>
    <property type="evidence" value="ECO:0007669"/>
    <property type="project" value="InterPro"/>
</dbReference>
<dbReference type="Pfam" id="PF06452">
    <property type="entry name" value="CBM9_1"/>
    <property type="match status" value="1"/>
</dbReference>
<dbReference type="InterPro" id="IPR011041">
    <property type="entry name" value="Quinoprot_gluc/sorb_DH_b-prop"/>
</dbReference>
<dbReference type="GO" id="GO:0030246">
    <property type="term" value="F:carbohydrate binding"/>
    <property type="evidence" value="ECO:0007669"/>
    <property type="project" value="InterPro"/>
</dbReference>
<dbReference type="PANTHER" id="PTHR19328:SF75">
    <property type="entry name" value="ALDOSE SUGAR DEHYDROGENASE YLII"/>
    <property type="match status" value="1"/>
</dbReference>
<dbReference type="SUPFAM" id="SSF49344">
    <property type="entry name" value="CBD9-like"/>
    <property type="match status" value="1"/>
</dbReference>
<dbReference type="PANTHER" id="PTHR19328">
    <property type="entry name" value="HEDGEHOG-INTERACTING PROTEIN"/>
    <property type="match status" value="1"/>
</dbReference>
<evidence type="ECO:0008006" key="5">
    <source>
        <dbReference type="Google" id="ProtNLM"/>
    </source>
</evidence>
<evidence type="ECO:0000313" key="3">
    <source>
        <dbReference type="EMBL" id="VIP04459.1"/>
    </source>
</evidence>